<protein>
    <recommendedName>
        <fullName evidence="10 13">4-hydroxy-tetrahydrodipicolinate reductase</fullName>
        <shortName evidence="13">HTPA reductase</shortName>
        <ecNumber evidence="10 13">1.17.1.8</ecNumber>
    </recommendedName>
</protein>
<dbReference type="GO" id="GO:0050661">
    <property type="term" value="F:NADP binding"/>
    <property type="evidence" value="ECO:0007669"/>
    <property type="project" value="UniProtKB-UniRule"/>
</dbReference>
<evidence type="ECO:0000256" key="3">
    <source>
        <dbReference type="ARBA" id="ARBA00022605"/>
    </source>
</evidence>
<dbReference type="Gene3D" id="3.30.360.10">
    <property type="entry name" value="Dihydrodipicolinate Reductase, domain 2"/>
    <property type="match status" value="1"/>
</dbReference>
<dbReference type="InterPro" id="IPR022664">
    <property type="entry name" value="DapB_N_CS"/>
</dbReference>
<dbReference type="CDD" id="cd02274">
    <property type="entry name" value="DHDPR_N"/>
    <property type="match status" value="1"/>
</dbReference>
<keyword evidence="3 13" id="KW-0028">Amino-acid biosynthesis</keyword>
<sequence length="276" mass="29461">MTVRVAIAGAAGRMGRVLIKTLHETPGLMVTVATEMAGSNLLGCDAGELAGIGAIGTPLRANLHDLVAEFDVLIDFTTPAATQHHLALCHNAARRMVIGTTGLSPDLHQQLARAAQDIAIVAAPNMSIGVNLCFKLLDIAARVMGQESDIEIIEAHHRHKIDAPSGTALKMGDIIATALGRDLAEVAVYGRHGHTGVRDRHTIGFETIRAGDVVGEHSVWFVVDGERIEITHKASHRINFANGAARAANWIAQQKCGLFDMQDVLGLRDTSLRFGE</sequence>
<keyword evidence="7 13" id="KW-0520">NAD</keyword>
<dbReference type="PIRSF" id="PIRSF000161">
    <property type="entry name" value="DHPR"/>
    <property type="match status" value="1"/>
</dbReference>
<feature type="active site" description="Proton donor/acceptor" evidence="13">
    <location>
        <position position="156"/>
    </location>
</feature>
<dbReference type="InterPro" id="IPR022663">
    <property type="entry name" value="DapB_C"/>
</dbReference>
<dbReference type="PANTHER" id="PTHR20836:SF0">
    <property type="entry name" value="4-HYDROXY-TETRAHYDRODIPICOLINATE REDUCTASE 1, CHLOROPLASTIC-RELATED"/>
    <property type="match status" value="1"/>
</dbReference>
<reference evidence="16 17" key="1">
    <citation type="journal article" date="2020" name="Arch. Microbiol.">
        <title>The genome sequence of the giant phototrophic gammaproteobacterium Thiospirillum jenense gives insight into its physiological properties and phylogenetic relationships.</title>
        <authorList>
            <person name="Imhoff J.F."/>
            <person name="Meyer T.E."/>
            <person name="Kyndt J.A."/>
        </authorList>
    </citation>
    <scope>NUCLEOTIDE SEQUENCE [LARGE SCALE GENOMIC DNA]</scope>
    <source>
        <strain evidence="16 17">DSM 216</strain>
    </source>
</reference>
<feature type="binding site" evidence="13">
    <location>
        <begin position="166"/>
        <end position="167"/>
    </location>
    <ligand>
        <name>(S)-2,3,4,5-tetrahydrodipicolinate</name>
        <dbReference type="ChEBI" id="CHEBI:16845"/>
    </ligand>
</feature>
<evidence type="ECO:0000313" key="16">
    <source>
        <dbReference type="EMBL" id="MBB1125471.1"/>
    </source>
</evidence>
<evidence type="ECO:0000259" key="14">
    <source>
        <dbReference type="Pfam" id="PF01113"/>
    </source>
</evidence>
<dbReference type="SUPFAM" id="SSF51735">
    <property type="entry name" value="NAD(P)-binding Rossmann-fold domains"/>
    <property type="match status" value="1"/>
</dbReference>
<comment type="caution">
    <text evidence="16">The sequence shown here is derived from an EMBL/GenBank/DDBJ whole genome shotgun (WGS) entry which is preliminary data.</text>
</comment>
<evidence type="ECO:0000256" key="2">
    <source>
        <dbReference type="ARBA" id="ARBA00022490"/>
    </source>
</evidence>
<feature type="binding site" evidence="13">
    <location>
        <begin position="123"/>
        <end position="126"/>
    </location>
    <ligand>
        <name>NAD(+)</name>
        <dbReference type="ChEBI" id="CHEBI:57540"/>
    </ligand>
</feature>
<comment type="caution">
    <text evidence="13">Lacks conserved residue(s) required for the propagation of feature annotation.</text>
</comment>
<dbReference type="AlphaFoldDB" id="A0A839H8P0"/>
<dbReference type="FunFam" id="3.30.360.10:FF:000004">
    <property type="entry name" value="4-hydroxy-tetrahydrodipicolinate reductase"/>
    <property type="match status" value="1"/>
</dbReference>
<feature type="binding site" evidence="13">
    <location>
        <begin position="9"/>
        <end position="14"/>
    </location>
    <ligand>
        <name>NAD(+)</name>
        <dbReference type="ChEBI" id="CHEBI:57540"/>
    </ligand>
</feature>
<evidence type="ECO:0000256" key="8">
    <source>
        <dbReference type="ARBA" id="ARBA00023154"/>
    </source>
</evidence>
<evidence type="ECO:0000256" key="4">
    <source>
        <dbReference type="ARBA" id="ARBA00022857"/>
    </source>
</evidence>
<keyword evidence="17" id="KW-1185">Reference proteome</keyword>
<feature type="domain" description="Dihydrodipicolinate reductase C-terminal" evidence="15">
    <location>
        <begin position="129"/>
        <end position="265"/>
    </location>
</feature>
<gene>
    <name evidence="13 16" type="primary">dapB</name>
    <name evidence="16" type="ORF">HUK38_04400</name>
</gene>
<keyword evidence="2 13" id="KW-0963">Cytoplasm</keyword>
<keyword evidence="5 13" id="KW-0220">Diaminopimelate biosynthesis</keyword>
<keyword evidence="6 13" id="KW-0560">Oxidoreductase</keyword>
<dbReference type="EMBL" id="JABVCQ010000007">
    <property type="protein sequence ID" value="MBB1125471.1"/>
    <property type="molecule type" value="Genomic_DNA"/>
</dbReference>
<dbReference type="UniPathway" id="UPA00034">
    <property type="reaction ID" value="UER00018"/>
</dbReference>
<dbReference type="PROSITE" id="PS01298">
    <property type="entry name" value="DAPB"/>
    <property type="match status" value="1"/>
</dbReference>
<evidence type="ECO:0000256" key="5">
    <source>
        <dbReference type="ARBA" id="ARBA00022915"/>
    </source>
</evidence>
<dbReference type="Pfam" id="PF05173">
    <property type="entry name" value="DapB_C"/>
    <property type="match status" value="1"/>
</dbReference>
<proteinExistence type="inferred from homology"/>
<evidence type="ECO:0000313" key="17">
    <source>
        <dbReference type="Proteomes" id="UP000548632"/>
    </source>
</evidence>
<dbReference type="Gene3D" id="3.40.50.720">
    <property type="entry name" value="NAD(P)-binding Rossmann-like Domain"/>
    <property type="match status" value="1"/>
</dbReference>
<dbReference type="GO" id="GO:0009089">
    <property type="term" value="P:lysine biosynthetic process via diaminopimelate"/>
    <property type="evidence" value="ECO:0007669"/>
    <property type="project" value="UniProtKB-UniRule"/>
</dbReference>
<feature type="binding site" evidence="13">
    <location>
        <begin position="99"/>
        <end position="101"/>
    </location>
    <ligand>
        <name>NAD(+)</name>
        <dbReference type="ChEBI" id="CHEBI:57540"/>
    </ligand>
</feature>
<dbReference type="GO" id="GO:0008839">
    <property type="term" value="F:4-hydroxy-tetrahydrodipicolinate reductase"/>
    <property type="evidence" value="ECO:0007669"/>
    <property type="project" value="UniProtKB-UniRule"/>
</dbReference>
<keyword evidence="4 13" id="KW-0521">NADP</keyword>
<accession>A0A839H8P0</accession>
<evidence type="ECO:0000256" key="6">
    <source>
        <dbReference type="ARBA" id="ARBA00023002"/>
    </source>
</evidence>
<dbReference type="GO" id="GO:0005829">
    <property type="term" value="C:cytosol"/>
    <property type="evidence" value="ECO:0007669"/>
    <property type="project" value="TreeGrafter"/>
</dbReference>
<name>A0A839H8P0_9GAMM</name>
<dbReference type="EC" id="1.17.1.8" evidence="10 13"/>
<dbReference type="InterPro" id="IPR000846">
    <property type="entry name" value="DapB_N"/>
</dbReference>
<dbReference type="Pfam" id="PF01113">
    <property type="entry name" value="DapB_N"/>
    <property type="match status" value="1"/>
</dbReference>
<evidence type="ECO:0000256" key="12">
    <source>
        <dbReference type="ARBA" id="ARBA00049396"/>
    </source>
</evidence>
<evidence type="ECO:0000256" key="1">
    <source>
        <dbReference type="ARBA" id="ARBA00006642"/>
    </source>
</evidence>
<dbReference type="GO" id="GO:0016726">
    <property type="term" value="F:oxidoreductase activity, acting on CH or CH2 groups, NAD or NADP as acceptor"/>
    <property type="evidence" value="ECO:0007669"/>
    <property type="project" value="UniProtKB-UniRule"/>
</dbReference>
<dbReference type="GO" id="GO:0019877">
    <property type="term" value="P:diaminopimelate biosynthetic process"/>
    <property type="evidence" value="ECO:0007669"/>
    <property type="project" value="UniProtKB-UniRule"/>
</dbReference>
<dbReference type="RefSeq" id="WP_182582856.1">
    <property type="nucleotide sequence ID" value="NZ_JABVCQ010000007.1"/>
</dbReference>
<feature type="active site" description="Proton donor" evidence="13">
    <location>
        <position position="160"/>
    </location>
</feature>
<dbReference type="NCBIfam" id="TIGR00036">
    <property type="entry name" value="dapB"/>
    <property type="match status" value="1"/>
</dbReference>
<comment type="similarity">
    <text evidence="1 13">Belongs to the DapB family.</text>
</comment>
<feature type="domain" description="Dihydrodipicolinate reductase N-terminal" evidence="14">
    <location>
        <begin position="3"/>
        <end position="126"/>
    </location>
</feature>
<evidence type="ECO:0000256" key="10">
    <source>
        <dbReference type="ARBA" id="ARBA00038983"/>
    </source>
</evidence>
<dbReference type="GO" id="GO:0051287">
    <property type="term" value="F:NAD binding"/>
    <property type="evidence" value="ECO:0007669"/>
    <property type="project" value="UniProtKB-UniRule"/>
</dbReference>
<dbReference type="HAMAP" id="MF_00102">
    <property type="entry name" value="DapB"/>
    <property type="match status" value="1"/>
</dbReference>
<organism evidence="16 17">
    <name type="scientific">Thiospirillum jenense</name>
    <dbReference type="NCBI Taxonomy" id="1653858"/>
    <lineage>
        <taxon>Bacteria</taxon>
        <taxon>Pseudomonadati</taxon>
        <taxon>Pseudomonadota</taxon>
        <taxon>Gammaproteobacteria</taxon>
        <taxon>Chromatiales</taxon>
        <taxon>Chromatiaceae</taxon>
        <taxon>Thiospirillum</taxon>
    </lineage>
</organism>
<comment type="catalytic activity">
    <reaction evidence="12 13">
        <text>(S)-2,3,4,5-tetrahydrodipicolinate + NAD(+) + H2O = (2S,4S)-4-hydroxy-2,3,4,5-tetrahydrodipicolinate + NADH + H(+)</text>
        <dbReference type="Rhea" id="RHEA:35323"/>
        <dbReference type="ChEBI" id="CHEBI:15377"/>
        <dbReference type="ChEBI" id="CHEBI:15378"/>
        <dbReference type="ChEBI" id="CHEBI:16845"/>
        <dbReference type="ChEBI" id="CHEBI:57540"/>
        <dbReference type="ChEBI" id="CHEBI:57945"/>
        <dbReference type="ChEBI" id="CHEBI:67139"/>
        <dbReference type="EC" id="1.17.1.8"/>
    </reaction>
</comment>
<keyword evidence="8 13" id="KW-0457">Lysine biosynthesis</keyword>
<evidence type="ECO:0000256" key="9">
    <source>
        <dbReference type="ARBA" id="ARBA00037922"/>
    </source>
</evidence>
<comment type="pathway">
    <text evidence="9 13">Amino-acid biosynthesis; L-lysine biosynthesis via DAP pathway; (S)-tetrahydrodipicolinate from L-aspartate: step 4/4.</text>
</comment>
<comment type="function">
    <text evidence="13">Catalyzes the conversion of 4-hydroxy-tetrahydrodipicolinate (HTPA) to tetrahydrodipicolinate.</text>
</comment>
<comment type="subunit">
    <text evidence="13">Homotetramer.</text>
</comment>
<dbReference type="InterPro" id="IPR036291">
    <property type="entry name" value="NAD(P)-bd_dom_sf"/>
</dbReference>
<evidence type="ECO:0000256" key="7">
    <source>
        <dbReference type="ARBA" id="ARBA00023027"/>
    </source>
</evidence>
<dbReference type="PANTHER" id="PTHR20836">
    <property type="entry name" value="DIHYDRODIPICOLINATE REDUCTASE"/>
    <property type="match status" value="1"/>
</dbReference>
<comment type="caution">
    <text evidence="13">Was originally thought to be a dihydrodipicolinate reductase (DHDPR), catalyzing the conversion of dihydrodipicolinate to tetrahydrodipicolinate. However, it was shown in E.coli that the substrate of the enzymatic reaction is not dihydrodipicolinate (DHDP) but in fact (2S,4S)-4-hydroxy-2,3,4,5-tetrahydrodipicolinic acid (HTPA), the product released by the DapA-catalyzed reaction.</text>
</comment>
<feature type="binding site" evidence="13">
    <location>
        <position position="157"/>
    </location>
    <ligand>
        <name>(S)-2,3,4,5-tetrahydrodipicolinate</name>
        <dbReference type="ChEBI" id="CHEBI:16845"/>
    </ligand>
</feature>
<dbReference type="SUPFAM" id="SSF55347">
    <property type="entry name" value="Glyceraldehyde-3-phosphate dehydrogenase-like, C-terminal domain"/>
    <property type="match status" value="1"/>
</dbReference>
<dbReference type="Proteomes" id="UP000548632">
    <property type="component" value="Unassembled WGS sequence"/>
</dbReference>
<dbReference type="InterPro" id="IPR023940">
    <property type="entry name" value="DHDPR_bac"/>
</dbReference>
<comment type="subcellular location">
    <subcellularLocation>
        <location evidence="13">Cytoplasm</location>
    </subcellularLocation>
</comment>
<evidence type="ECO:0000256" key="11">
    <source>
        <dbReference type="ARBA" id="ARBA00049080"/>
    </source>
</evidence>
<evidence type="ECO:0000256" key="13">
    <source>
        <dbReference type="HAMAP-Rule" id="MF_00102"/>
    </source>
</evidence>
<comment type="catalytic activity">
    <reaction evidence="11 13">
        <text>(S)-2,3,4,5-tetrahydrodipicolinate + NADP(+) + H2O = (2S,4S)-4-hydroxy-2,3,4,5-tetrahydrodipicolinate + NADPH + H(+)</text>
        <dbReference type="Rhea" id="RHEA:35331"/>
        <dbReference type="ChEBI" id="CHEBI:15377"/>
        <dbReference type="ChEBI" id="CHEBI:15378"/>
        <dbReference type="ChEBI" id="CHEBI:16845"/>
        <dbReference type="ChEBI" id="CHEBI:57783"/>
        <dbReference type="ChEBI" id="CHEBI:58349"/>
        <dbReference type="ChEBI" id="CHEBI:67139"/>
        <dbReference type="EC" id="1.17.1.8"/>
    </reaction>
</comment>
<evidence type="ECO:0000259" key="15">
    <source>
        <dbReference type="Pfam" id="PF05173"/>
    </source>
</evidence>